<keyword evidence="4" id="KW-1185">Reference proteome</keyword>
<evidence type="ECO:0000313" key="3">
    <source>
        <dbReference type="EMBL" id="MBT1173866.1"/>
    </source>
</evidence>
<accession>A0ABS5USU1</accession>
<evidence type="ECO:0000259" key="1">
    <source>
        <dbReference type="Pfam" id="PF13173"/>
    </source>
</evidence>
<feature type="domain" description="AAA" evidence="1">
    <location>
        <begin position="18"/>
        <end position="153"/>
    </location>
</feature>
<keyword evidence="3" id="KW-0547">Nucleotide-binding</keyword>
<protein>
    <submittedName>
        <fullName evidence="3">ATP-binding protein</fullName>
    </submittedName>
</protein>
<dbReference type="InterPro" id="IPR025420">
    <property type="entry name" value="DUF4143"/>
</dbReference>
<comment type="caution">
    <text evidence="3">The sequence shown here is derived from an EMBL/GenBank/DDBJ whole genome shotgun (WGS) entry which is preliminary data.</text>
</comment>
<proteinExistence type="predicted"/>
<sequence length="437" mass="48862">MRRKIDELLEEWRRSARRKPLVLFGARQVGKTYAITHFAERSFDSMAYVDFSRDGRASLAFGDSIAPADIVHSLESLLRMRIDPGRTLIVLDEVQLCERALTGLKYFCDDAPQYHVIAAGSLLGVKVNRSRYSFPVGKVDMLTLHPMDFEEYLWARGEERLADDIRQACSTPDRPFPLHDAAMDLVREYMLVGGMPEAVDAYGGSGRRLDAPREVQRDIVTAYTADMAKYASPRETQRILEAWNSVPRQLAKENHKFQYKAVRSGGRSNMYQGALSWLVSAGIITRLTQVSEPVAPLRAFEDPSAFKIYMADTGLLSCAYDAMPADLAPADDKASAFRGALAENYVLQQLTAVGLAPHYWGTLNRGEVEFVVRDGQGDVIPVEVKSGSNVTARSLTAYRAKYRPRYAVRISARNFGVEGDMRSVPLYAARTLAENLR</sequence>
<dbReference type="PANTHER" id="PTHR33295">
    <property type="entry name" value="ATPASE"/>
    <property type="match status" value="1"/>
</dbReference>
<dbReference type="InterPro" id="IPR041682">
    <property type="entry name" value="AAA_14"/>
</dbReference>
<gene>
    <name evidence="3" type="ORF">JS528_11100</name>
</gene>
<dbReference type="Pfam" id="PF13635">
    <property type="entry name" value="DUF4143"/>
    <property type="match status" value="1"/>
</dbReference>
<evidence type="ECO:0000313" key="4">
    <source>
        <dbReference type="Proteomes" id="UP000773064"/>
    </source>
</evidence>
<dbReference type="Pfam" id="PF13173">
    <property type="entry name" value="AAA_14"/>
    <property type="match status" value="1"/>
</dbReference>
<name>A0ABS5USU1_9BIFI</name>
<dbReference type="EMBL" id="JAFEJS010000018">
    <property type="protein sequence ID" value="MBT1173866.1"/>
    <property type="molecule type" value="Genomic_DNA"/>
</dbReference>
<dbReference type="PANTHER" id="PTHR33295:SF7">
    <property type="entry name" value="ATPASE"/>
    <property type="match status" value="1"/>
</dbReference>
<dbReference type="RefSeq" id="WP_214359101.1">
    <property type="nucleotide sequence ID" value="NZ_JAFEJS010000018.1"/>
</dbReference>
<dbReference type="GO" id="GO:0005524">
    <property type="term" value="F:ATP binding"/>
    <property type="evidence" value="ECO:0007669"/>
    <property type="project" value="UniProtKB-KW"/>
</dbReference>
<dbReference type="SUPFAM" id="SSF52540">
    <property type="entry name" value="P-loop containing nucleoside triphosphate hydrolases"/>
    <property type="match status" value="1"/>
</dbReference>
<keyword evidence="3" id="KW-0067">ATP-binding</keyword>
<reference evidence="3 4" key="1">
    <citation type="journal article" date="2021" name="Environ. Microbiol.">
        <title>Genetic insights into the dark matter of the mammalian gut microbiota through targeted genome reconstruction.</title>
        <authorList>
            <person name="Lugli G.A."/>
            <person name="Alessandri G."/>
            <person name="Milani C."/>
            <person name="Viappiani A."/>
            <person name="Fontana F."/>
            <person name="Tarracchini C."/>
            <person name="Mancabelli L."/>
            <person name="Argentini C."/>
            <person name="Ruiz L."/>
            <person name="Margolles A."/>
            <person name="van Sinderen D."/>
            <person name="Turroni F."/>
            <person name="Ventura M."/>
        </authorList>
    </citation>
    <scope>NUCLEOTIDE SEQUENCE [LARGE SCALE GENOMIC DNA]</scope>
    <source>
        <strain evidence="3 4">MA2</strain>
    </source>
</reference>
<organism evidence="3 4">
    <name type="scientific">Bifidobacterium santillanense</name>
    <dbReference type="NCBI Taxonomy" id="2809028"/>
    <lineage>
        <taxon>Bacteria</taxon>
        <taxon>Bacillati</taxon>
        <taxon>Actinomycetota</taxon>
        <taxon>Actinomycetes</taxon>
        <taxon>Bifidobacteriales</taxon>
        <taxon>Bifidobacteriaceae</taxon>
        <taxon>Bifidobacterium</taxon>
    </lineage>
</organism>
<dbReference type="InterPro" id="IPR027417">
    <property type="entry name" value="P-loop_NTPase"/>
</dbReference>
<dbReference type="Proteomes" id="UP000773064">
    <property type="component" value="Unassembled WGS sequence"/>
</dbReference>
<feature type="domain" description="DUF4143" evidence="2">
    <location>
        <begin position="225"/>
        <end position="387"/>
    </location>
</feature>
<evidence type="ECO:0000259" key="2">
    <source>
        <dbReference type="Pfam" id="PF13635"/>
    </source>
</evidence>